<evidence type="ECO:0000256" key="4">
    <source>
        <dbReference type="ARBA" id="ARBA00022741"/>
    </source>
</evidence>
<reference evidence="8 9" key="1">
    <citation type="journal article" date="2008" name="J. Virol. Methods">
        <title>Use of primers with 5' non-complementary sequences in RT-PCR for the detection of nepovirus subgroups A and B.</title>
        <authorList>
            <person name="Wei T."/>
            <person name="Clover G."/>
        </authorList>
    </citation>
    <scope>NUCLEOTIDE SEQUENCE [LARGE SCALE GENOMIC DNA]</scope>
    <source>
        <strain evidence="8">ATCC PV-283</strain>
    </source>
</reference>
<keyword evidence="1 8" id="KW-0696">RNA-directed RNA polymerase</keyword>
<feature type="domain" description="RNA-directed RNA polymerase C-terminal" evidence="7">
    <location>
        <begin position="9"/>
        <end position="75"/>
    </location>
</feature>
<keyword evidence="4" id="KW-0547">Nucleotide-binding</keyword>
<dbReference type="GeneID" id="40524805"/>
<keyword evidence="6" id="KW-0693">Viral RNA replication</keyword>
<evidence type="ECO:0000256" key="2">
    <source>
        <dbReference type="ARBA" id="ARBA00022679"/>
    </source>
</evidence>
<evidence type="ECO:0000256" key="6">
    <source>
        <dbReference type="ARBA" id="ARBA00022953"/>
    </source>
</evidence>
<dbReference type="GO" id="GO:0003723">
    <property type="term" value="F:RNA binding"/>
    <property type="evidence" value="ECO:0007669"/>
    <property type="project" value="InterPro"/>
</dbReference>
<dbReference type="Proteomes" id="UP000243473">
    <property type="component" value="Segment"/>
</dbReference>
<keyword evidence="3" id="KW-0548">Nucleotidyltransferase</keyword>
<evidence type="ECO:0000256" key="1">
    <source>
        <dbReference type="ARBA" id="ARBA00022484"/>
    </source>
</evidence>
<keyword evidence="2" id="KW-0808">Transferase</keyword>
<dbReference type="Gene3D" id="3.30.70.270">
    <property type="match status" value="1"/>
</dbReference>
<dbReference type="RefSeq" id="YP_009664726.1">
    <property type="nucleotide sequence ID" value="NC_043077.1"/>
</dbReference>
<organism evidence="8 9">
    <name type="scientific">Cocoa necrosis virus</name>
    <dbReference type="NCBI Taxonomy" id="540069"/>
    <lineage>
        <taxon>Viruses</taxon>
        <taxon>Riboviria</taxon>
        <taxon>Orthornavirae</taxon>
        <taxon>Pisuviricota</taxon>
        <taxon>Pisoniviricetes</taxon>
        <taxon>Picornavirales</taxon>
        <taxon>Secoviridae</taxon>
        <taxon>Comovirinae</taxon>
        <taxon>Nepovirus</taxon>
        <taxon>Nepovirus theobromatis</taxon>
    </lineage>
</organism>
<dbReference type="Pfam" id="PF00680">
    <property type="entry name" value="RdRP_1"/>
    <property type="match status" value="1"/>
</dbReference>
<dbReference type="GO" id="GO:0000166">
    <property type="term" value="F:nucleotide binding"/>
    <property type="evidence" value="ECO:0007669"/>
    <property type="project" value="UniProtKB-KW"/>
</dbReference>
<protein>
    <submittedName>
        <fullName evidence="8">RNA-dependent RNA polymerase</fullName>
    </submittedName>
</protein>
<dbReference type="EMBL" id="EU741694">
    <property type="protein sequence ID" value="ACM91558.1"/>
    <property type="molecule type" value="mRNA"/>
</dbReference>
<feature type="non-terminal residue" evidence="8">
    <location>
        <position position="76"/>
    </location>
</feature>
<keyword evidence="5" id="KW-0378">Hydrolase</keyword>
<accession>B9UKJ7</accession>
<dbReference type="KEGG" id="vg:40524805"/>
<sequence>GCSVVFSLHEILIRYAYKKLAPKPQRNLFGVSVCLLVYGDDNLISVSPSIASWFTGEAIRVCLAEKKIKITDGSDK</sequence>
<name>B9UKJ7_9SECO</name>
<evidence type="ECO:0000256" key="3">
    <source>
        <dbReference type="ARBA" id="ARBA00022695"/>
    </source>
</evidence>
<proteinExistence type="evidence at transcript level"/>
<dbReference type="InterPro" id="IPR043128">
    <property type="entry name" value="Rev_trsase/Diguanyl_cyclase"/>
</dbReference>
<dbReference type="GO" id="GO:0016787">
    <property type="term" value="F:hydrolase activity"/>
    <property type="evidence" value="ECO:0007669"/>
    <property type="project" value="UniProtKB-KW"/>
</dbReference>
<dbReference type="InterPro" id="IPR001205">
    <property type="entry name" value="RNA-dir_pol_C"/>
</dbReference>
<evidence type="ECO:0000259" key="7">
    <source>
        <dbReference type="Pfam" id="PF00680"/>
    </source>
</evidence>
<feature type="non-terminal residue" evidence="8">
    <location>
        <position position="1"/>
    </location>
</feature>
<evidence type="ECO:0000313" key="8">
    <source>
        <dbReference type="EMBL" id="ACM91558.1"/>
    </source>
</evidence>
<dbReference type="SUPFAM" id="SSF56672">
    <property type="entry name" value="DNA/RNA polymerases"/>
    <property type="match status" value="1"/>
</dbReference>
<dbReference type="GO" id="GO:0006351">
    <property type="term" value="P:DNA-templated transcription"/>
    <property type="evidence" value="ECO:0007669"/>
    <property type="project" value="InterPro"/>
</dbReference>
<dbReference type="InterPro" id="IPR043502">
    <property type="entry name" value="DNA/RNA_pol_sf"/>
</dbReference>
<evidence type="ECO:0000256" key="5">
    <source>
        <dbReference type="ARBA" id="ARBA00022801"/>
    </source>
</evidence>
<evidence type="ECO:0000313" key="9">
    <source>
        <dbReference type="Proteomes" id="UP000243473"/>
    </source>
</evidence>
<dbReference type="GO" id="GO:0003968">
    <property type="term" value="F:RNA-directed RNA polymerase activity"/>
    <property type="evidence" value="ECO:0007669"/>
    <property type="project" value="UniProtKB-KW"/>
</dbReference>
<keyword evidence="9" id="KW-1185">Reference proteome</keyword>